<dbReference type="OrthoDB" id="9132266at2"/>
<proteinExistence type="predicted"/>
<reference evidence="1 2" key="1">
    <citation type="submission" date="2019-04" db="EMBL/GenBank/DDBJ databases">
        <title>Chitiniphilus eburnea sp. nov., a novel chitinolytic bacterium isolated from aquaculture sludge.</title>
        <authorList>
            <person name="Sheng M."/>
        </authorList>
    </citation>
    <scope>NUCLEOTIDE SEQUENCE [LARGE SCALE GENOMIC DNA]</scope>
    <source>
        <strain evidence="1 2">HX-2-15</strain>
    </source>
</reference>
<protein>
    <recommendedName>
        <fullName evidence="3">PilZ domain-containing protein</fullName>
    </recommendedName>
</protein>
<evidence type="ECO:0000313" key="2">
    <source>
        <dbReference type="Proteomes" id="UP000310016"/>
    </source>
</evidence>
<sequence>MNDTASSSSQLQRKLVSWRAAVLRPGETQPIYGHAVEIAMQSAVVVIDQPLRDGSQIKVFLELPDAEGQNRIYAEFAAKVLACTLMGGSSRFRLQCKITEIEESHRKALDRAVNRLA</sequence>
<keyword evidence="2" id="KW-1185">Reference proteome</keyword>
<accession>A0A4U0Q022</accession>
<dbReference type="Proteomes" id="UP000310016">
    <property type="component" value="Unassembled WGS sequence"/>
</dbReference>
<name>A0A4U0Q022_9NEIS</name>
<evidence type="ECO:0000313" key="1">
    <source>
        <dbReference type="EMBL" id="TJZ73292.1"/>
    </source>
</evidence>
<dbReference type="AlphaFoldDB" id="A0A4U0Q022"/>
<dbReference type="RefSeq" id="WP_136773408.1">
    <property type="nucleotide sequence ID" value="NZ_CP156074.1"/>
</dbReference>
<gene>
    <name evidence="1" type="ORF">FAZ21_10535</name>
</gene>
<organism evidence="1 2">
    <name type="scientific">Chitiniphilus eburneus</name>
    <dbReference type="NCBI Taxonomy" id="2571148"/>
    <lineage>
        <taxon>Bacteria</taxon>
        <taxon>Pseudomonadati</taxon>
        <taxon>Pseudomonadota</taxon>
        <taxon>Betaproteobacteria</taxon>
        <taxon>Neisseriales</taxon>
        <taxon>Chitinibacteraceae</taxon>
        <taxon>Chitiniphilus</taxon>
    </lineage>
</organism>
<dbReference type="EMBL" id="SUMF01000010">
    <property type="protein sequence ID" value="TJZ73292.1"/>
    <property type="molecule type" value="Genomic_DNA"/>
</dbReference>
<evidence type="ECO:0008006" key="3">
    <source>
        <dbReference type="Google" id="ProtNLM"/>
    </source>
</evidence>
<comment type="caution">
    <text evidence="1">The sequence shown here is derived from an EMBL/GenBank/DDBJ whole genome shotgun (WGS) entry which is preliminary data.</text>
</comment>